<sequence length="816" mass="85839">MALLGLFSKRDKSKSSRSTTPSKSTASEADSTEAEYVLPNARNTPQAHNGFYSNPAASSSKIRLGFGHKKSSPIVMADSPRLQPPLMHSPSSALSEGDLDHLRPPLSKSALFSAYSDPQGAHSTRSLPSKPLHSRNNSRDIAQSVDGHSNNDPPNTEKDRKGRNDKKGGFLAWARGRSKSRPPPPPPELTVDLSAESFNLKSFRHVGSDSPAVEVPRPPSALSSPFNTPPVRPRPRGNSVASDTSQRISVAAFREMAARQRPNSPSPVLRPPSRTELSSRYDNSSPSPVAGRRPGIPSPATRSSTALASQSDTTSDEDSDSEESESEESGGSATLRPKRSRTITQRSASKATSELGHRSRTSTATPTRGARSNMGHGNDISTISPAISPPASAPRESRSGSTVSRNRASASMSALQPSAAARRASLRVAARAPIPVSRPSMAQSSSSSSDSDSDDSDNAPLSRLVAPKRPGSAASSATTGSRVRMPAKPLIDITGMNAPTLPPLPSFETSAPSSAPEKQEKTPSSPTSPTSPTSFTSDKPTLADRLARIAQGQKSKENLTGGGSSERRSLDYLNFTNNDKEADEKPAPVPQPTRSQTAPMGSLEPSPVSSSAPMRFSRKFKPNGRSLSSPNAAAPVDLADPKPIHPIPIRERSPPPAFSVTSRPISQTSNPSSPRLSASFNTDSIPTIRAIGVSSPPSSPDRSKMPAPTSALTPRNNPTLRNPPPRISSMNANNVLIPETTKPTAKGFTGGGLLSTPAAVPKDPKSRGTRQRSSTMFDTASPAIASLGDNNSPVYSRSSRNLNTLIPSPSSGVPAS</sequence>
<feature type="compositionally biased region" description="Polar residues" evidence="1">
    <location>
        <begin position="399"/>
        <end position="413"/>
    </location>
</feature>
<feature type="compositionally biased region" description="Acidic residues" evidence="1">
    <location>
        <begin position="314"/>
        <end position="328"/>
    </location>
</feature>
<accession>A0AAW0GRE5</accession>
<name>A0AAW0GRE5_9APHY</name>
<feature type="compositionally biased region" description="Low complexity" evidence="1">
    <location>
        <begin position="471"/>
        <end position="481"/>
    </location>
</feature>
<feature type="compositionally biased region" description="Polar residues" evidence="1">
    <location>
        <begin position="300"/>
        <end position="310"/>
    </location>
</feature>
<dbReference type="AlphaFoldDB" id="A0AAW0GRE5"/>
<keyword evidence="3" id="KW-1185">Reference proteome</keyword>
<feature type="compositionally biased region" description="Polar residues" evidence="1">
    <location>
        <begin position="41"/>
        <end position="58"/>
    </location>
</feature>
<feature type="region of interest" description="Disordered" evidence="1">
    <location>
        <begin position="71"/>
        <end position="816"/>
    </location>
</feature>
<feature type="compositionally biased region" description="Basic and acidic residues" evidence="1">
    <location>
        <begin position="155"/>
        <end position="168"/>
    </location>
</feature>
<gene>
    <name evidence="2" type="ORF">QCA50_002406</name>
</gene>
<dbReference type="Proteomes" id="UP001385951">
    <property type="component" value="Unassembled WGS sequence"/>
</dbReference>
<protein>
    <submittedName>
        <fullName evidence="2">Uncharacterized protein</fullName>
    </submittedName>
</protein>
<organism evidence="2 3">
    <name type="scientific">Cerrena zonata</name>
    <dbReference type="NCBI Taxonomy" id="2478898"/>
    <lineage>
        <taxon>Eukaryota</taxon>
        <taxon>Fungi</taxon>
        <taxon>Dikarya</taxon>
        <taxon>Basidiomycota</taxon>
        <taxon>Agaricomycotina</taxon>
        <taxon>Agaricomycetes</taxon>
        <taxon>Polyporales</taxon>
        <taxon>Cerrenaceae</taxon>
        <taxon>Cerrena</taxon>
    </lineage>
</organism>
<feature type="compositionally biased region" description="Polar residues" evidence="1">
    <location>
        <begin position="788"/>
        <end position="816"/>
    </location>
</feature>
<proteinExistence type="predicted"/>
<feature type="compositionally biased region" description="Low complexity" evidence="1">
    <location>
        <begin position="414"/>
        <end position="433"/>
    </location>
</feature>
<feature type="compositionally biased region" description="Polar residues" evidence="1">
    <location>
        <begin position="659"/>
        <end position="685"/>
    </location>
</feature>
<dbReference type="EMBL" id="JASBNA010000002">
    <property type="protein sequence ID" value="KAK7695216.1"/>
    <property type="molecule type" value="Genomic_DNA"/>
</dbReference>
<feature type="compositionally biased region" description="Basic and acidic residues" evidence="1">
    <location>
        <begin position="639"/>
        <end position="653"/>
    </location>
</feature>
<feature type="compositionally biased region" description="Low complexity" evidence="1">
    <location>
        <begin position="16"/>
        <end position="27"/>
    </location>
</feature>
<feature type="region of interest" description="Disordered" evidence="1">
    <location>
        <begin position="1"/>
        <end position="58"/>
    </location>
</feature>
<reference evidence="2 3" key="1">
    <citation type="submission" date="2022-09" db="EMBL/GenBank/DDBJ databases">
        <authorList>
            <person name="Palmer J.M."/>
        </authorList>
    </citation>
    <scope>NUCLEOTIDE SEQUENCE [LARGE SCALE GENOMIC DNA]</scope>
    <source>
        <strain evidence="2 3">DSM 7382</strain>
    </source>
</reference>
<feature type="compositionally biased region" description="Low complexity" evidence="1">
    <location>
        <begin position="522"/>
        <end position="540"/>
    </location>
</feature>
<evidence type="ECO:0000313" key="2">
    <source>
        <dbReference type="EMBL" id="KAK7695216.1"/>
    </source>
</evidence>
<feature type="compositionally biased region" description="Polar residues" evidence="1">
    <location>
        <begin position="342"/>
        <end position="352"/>
    </location>
</feature>
<comment type="caution">
    <text evidence="2">The sequence shown here is derived from an EMBL/GenBank/DDBJ whole genome shotgun (WGS) entry which is preliminary data.</text>
</comment>
<feature type="compositionally biased region" description="Polar residues" evidence="1">
    <location>
        <begin position="239"/>
        <end position="248"/>
    </location>
</feature>
<evidence type="ECO:0000256" key="1">
    <source>
        <dbReference type="SAM" id="MobiDB-lite"/>
    </source>
</evidence>
<evidence type="ECO:0000313" key="3">
    <source>
        <dbReference type="Proteomes" id="UP001385951"/>
    </source>
</evidence>
<feature type="compositionally biased region" description="Polar residues" evidence="1">
    <location>
        <begin position="275"/>
        <end position="287"/>
    </location>
</feature>